<organism evidence="2">
    <name type="scientific">gut metagenome</name>
    <dbReference type="NCBI Taxonomy" id="749906"/>
    <lineage>
        <taxon>unclassified sequences</taxon>
        <taxon>metagenomes</taxon>
        <taxon>organismal metagenomes</taxon>
    </lineage>
</organism>
<gene>
    <name evidence="2" type="ORF">EVA_21705</name>
</gene>
<dbReference type="AlphaFoldDB" id="J9F5M0"/>
<reference evidence="2" key="1">
    <citation type="journal article" date="2012" name="PLoS ONE">
        <title>Gene sets for utilization of primary and secondary nutrition supplies in the distal gut of endangered iberian lynx.</title>
        <authorList>
            <person name="Alcaide M."/>
            <person name="Messina E."/>
            <person name="Richter M."/>
            <person name="Bargiela R."/>
            <person name="Peplies J."/>
            <person name="Huws S.A."/>
            <person name="Newbold C.J."/>
            <person name="Golyshin P.N."/>
            <person name="Simon M.A."/>
            <person name="Lopez G."/>
            <person name="Yakimov M.M."/>
            <person name="Ferrer M."/>
        </authorList>
    </citation>
    <scope>NUCLEOTIDE SEQUENCE</scope>
</reference>
<feature type="region of interest" description="Disordered" evidence="1">
    <location>
        <begin position="14"/>
        <end position="57"/>
    </location>
</feature>
<evidence type="ECO:0000313" key="2">
    <source>
        <dbReference type="EMBL" id="EJW90191.1"/>
    </source>
</evidence>
<feature type="compositionally biased region" description="Basic and acidic residues" evidence="1">
    <location>
        <begin position="18"/>
        <end position="42"/>
    </location>
</feature>
<sequence>MKEIRYWVGKVLTPDTEVEQKPEPKHSVTERLKFEQEQEKQEQQSLQQQNRKKDLER</sequence>
<name>J9F5M0_9ZZZZ</name>
<comment type="caution">
    <text evidence="2">The sequence shown here is derived from an EMBL/GenBank/DDBJ whole genome shotgun (WGS) entry which is preliminary data.</text>
</comment>
<dbReference type="EMBL" id="AMCI01008988">
    <property type="protein sequence ID" value="EJW90191.1"/>
    <property type="molecule type" value="Genomic_DNA"/>
</dbReference>
<evidence type="ECO:0000256" key="1">
    <source>
        <dbReference type="SAM" id="MobiDB-lite"/>
    </source>
</evidence>
<accession>J9F5M0</accession>
<proteinExistence type="predicted"/>
<protein>
    <submittedName>
        <fullName evidence="2">Uncharacterized protein</fullName>
    </submittedName>
</protein>